<dbReference type="FunFam" id="1.20.272.10:FF:000003">
    <property type="entry name" value="DNA polymerase III subunit gamma/tau"/>
    <property type="match status" value="1"/>
</dbReference>
<dbReference type="GO" id="GO:0009360">
    <property type="term" value="C:DNA polymerase III complex"/>
    <property type="evidence" value="ECO:0007669"/>
    <property type="project" value="InterPro"/>
</dbReference>
<dbReference type="GO" id="GO:0003887">
    <property type="term" value="F:DNA-directed DNA polymerase activity"/>
    <property type="evidence" value="ECO:0007669"/>
    <property type="project" value="UniProtKB-KW"/>
</dbReference>
<dbReference type="Gene3D" id="1.10.8.60">
    <property type="match status" value="1"/>
</dbReference>
<evidence type="ECO:0000256" key="8">
    <source>
        <dbReference type="ARBA" id="ARBA00022840"/>
    </source>
</evidence>
<dbReference type="CDD" id="cd18137">
    <property type="entry name" value="HLD_clamp_pol_III_gamma_tau"/>
    <property type="match status" value="1"/>
</dbReference>
<keyword evidence="2 11" id="KW-0808">Transferase</keyword>
<evidence type="ECO:0000313" key="15">
    <source>
        <dbReference type="Proteomes" id="UP000245680"/>
    </source>
</evidence>
<dbReference type="InterPro" id="IPR045085">
    <property type="entry name" value="HLD_clamp_pol_III_gamma_tau"/>
</dbReference>
<comment type="subunit">
    <text evidence="11">DNA polymerase III contains a core (composed of alpha, epsilon and theta chains) that associates with a tau subunit. This core dimerizes to form the POLIII' complex. PolIII' associates with the gamma complex (composed of gamma, delta, delta', psi and chi chains) and with the beta chain to form the complete DNA polymerase III complex.</text>
</comment>
<dbReference type="GO" id="GO:0003677">
    <property type="term" value="F:DNA binding"/>
    <property type="evidence" value="ECO:0007669"/>
    <property type="project" value="InterPro"/>
</dbReference>
<keyword evidence="5" id="KW-0479">Metal-binding</keyword>
<comment type="catalytic activity">
    <reaction evidence="10 11">
        <text>DNA(n) + a 2'-deoxyribonucleoside 5'-triphosphate = DNA(n+1) + diphosphate</text>
        <dbReference type="Rhea" id="RHEA:22508"/>
        <dbReference type="Rhea" id="RHEA-COMP:17339"/>
        <dbReference type="Rhea" id="RHEA-COMP:17340"/>
        <dbReference type="ChEBI" id="CHEBI:33019"/>
        <dbReference type="ChEBI" id="CHEBI:61560"/>
        <dbReference type="ChEBI" id="CHEBI:173112"/>
        <dbReference type="EC" id="2.7.7.7"/>
    </reaction>
</comment>
<dbReference type="GO" id="GO:0046872">
    <property type="term" value="F:metal ion binding"/>
    <property type="evidence" value="ECO:0007669"/>
    <property type="project" value="UniProtKB-KW"/>
</dbReference>
<evidence type="ECO:0000256" key="3">
    <source>
        <dbReference type="ARBA" id="ARBA00022695"/>
    </source>
</evidence>
<dbReference type="EC" id="2.7.7.7" evidence="11"/>
<dbReference type="InterPro" id="IPR022754">
    <property type="entry name" value="DNA_pol_III_gamma-3"/>
</dbReference>
<dbReference type="InterPro" id="IPR027417">
    <property type="entry name" value="P-loop_NTPase"/>
</dbReference>
<dbReference type="SUPFAM" id="SSF48019">
    <property type="entry name" value="post-AAA+ oligomerization domain-like"/>
    <property type="match status" value="1"/>
</dbReference>
<dbReference type="InterPro" id="IPR003593">
    <property type="entry name" value="AAA+_ATPase"/>
</dbReference>
<evidence type="ECO:0000256" key="7">
    <source>
        <dbReference type="ARBA" id="ARBA00022833"/>
    </source>
</evidence>
<dbReference type="SMART" id="SM00382">
    <property type="entry name" value="AAA"/>
    <property type="match status" value="1"/>
</dbReference>
<evidence type="ECO:0000256" key="4">
    <source>
        <dbReference type="ARBA" id="ARBA00022705"/>
    </source>
</evidence>
<dbReference type="GO" id="GO:0005524">
    <property type="term" value="F:ATP binding"/>
    <property type="evidence" value="ECO:0007669"/>
    <property type="project" value="UniProtKB-KW"/>
</dbReference>
<dbReference type="NCBIfam" id="NF006585">
    <property type="entry name" value="PRK09111.1"/>
    <property type="match status" value="1"/>
</dbReference>
<keyword evidence="9 11" id="KW-0239">DNA-directed DNA polymerase</keyword>
<dbReference type="GO" id="GO:0006261">
    <property type="term" value="P:DNA-templated DNA replication"/>
    <property type="evidence" value="ECO:0007669"/>
    <property type="project" value="TreeGrafter"/>
</dbReference>
<keyword evidence="8 11" id="KW-0067">ATP-binding</keyword>
<dbReference type="InterPro" id="IPR008921">
    <property type="entry name" value="DNA_pol3_clamp-load_cplx_C"/>
</dbReference>
<dbReference type="Pfam" id="PF13177">
    <property type="entry name" value="DNA_pol3_delta2"/>
    <property type="match status" value="1"/>
</dbReference>
<feature type="compositionally biased region" description="Low complexity" evidence="12">
    <location>
        <begin position="654"/>
        <end position="663"/>
    </location>
</feature>
<dbReference type="Pfam" id="PF12362">
    <property type="entry name" value="DUF3646"/>
    <property type="match status" value="1"/>
</dbReference>
<sequence length="689" mass="72994">MLIDLSSIRAILACWVGFRKLAILRLLSQIRDTPRRPRDVCPRKSAIPHRGRTAGPWRIRPIGWGDNESERLPRVAETTGYQVLARKYRPDTFADLVGQEAMVRTLKNAFKAGRIAQAFIMTGIRGTGKTTTARIIAKGMNCTGRDGPTTDPCGTCPQCTRIAAGTHVDVIEMDAASNTGVDNIRQNVIDSVTYAPAESRFKIYIIDEVHMLSTSAFNALLKTLEEPPAHVKFIFATTEIRKVPVTVLSRCQRFDLRRIEPEDMLALLRRIADAEGARIDDGALALITRAAEGSARDATSLLDQAISHGQGETTAEQVRAMLGLADRGRVLDLFDMVMSGDAAGALNELSAQYADGADPLSVLRDLAEVAHWLSVTKVTPGAADDPTLPPDIRERGGAMAGKLSQRVLGRAWQMLLKALEETAAAPNAMMAAEMALIRMTHVADLPPPEDLMRQLERLQGGSGAAAPSPAPAPGVAPAPAGQGAPPHPASAQPAPLPQGPDGGGGSARLSLHQGGGAAAVHLTAPAPALDAYPDFESVVALIRHRRDVKLLVDVETGLHLVAYAPGRITFRPHDSAPGDLAQRLGAKLQGWTGIRWAVSVTTAEPGAPTIAETRDAESSARKAQARTHPLVAAVLAALPGADVGEIRTPGDLAAAAARDALPEAPDPDDDTGGADDPGEGWDPFEDDPA</sequence>
<dbReference type="InterPro" id="IPR050238">
    <property type="entry name" value="DNA_Rep/Repair_Clamp_Loader"/>
</dbReference>
<dbReference type="PANTHER" id="PTHR11669">
    <property type="entry name" value="REPLICATION FACTOR C / DNA POLYMERASE III GAMMA-TAU SUBUNIT"/>
    <property type="match status" value="1"/>
</dbReference>
<feature type="region of interest" description="Disordered" evidence="12">
    <location>
        <begin position="459"/>
        <end position="511"/>
    </location>
</feature>
<dbReference type="Gene3D" id="3.40.50.300">
    <property type="entry name" value="P-loop containing nucleotide triphosphate hydrolases"/>
    <property type="match status" value="1"/>
</dbReference>
<keyword evidence="7" id="KW-0862">Zinc</keyword>
<dbReference type="Pfam" id="PF22608">
    <property type="entry name" value="DNAX_ATPase_lid"/>
    <property type="match status" value="1"/>
</dbReference>
<dbReference type="SUPFAM" id="SSF52540">
    <property type="entry name" value="P-loop containing nucleoside triphosphate hydrolases"/>
    <property type="match status" value="1"/>
</dbReference>
<dbReference type="PANTHER" id="PTHR11669:SF0">
    <property type="entry name" value="PROTEIN STICHEL-LIKE 2"/>
    <property type="match status" value="1"/>
</dbReference>
<reference evidence="14 15" key="1">
    <citation type="submission" date="2018-05" db="EMBL/GenBank/DDBJ databases">
        <title>Rhodobacteraceae gen. nov., sp. nov. isolated from sea water.</title>
        <authorList>
            <person name="Ren Y."/>
        </authorList>
    </citation>
    <scope>NUCLEOTIDE SEQUENCE [LARGE SCALE GENOMIC DNA]</scope>
    <source>
        <strain evidence="14 15">TG-679</strain>
    </source>
</reference>
<gene>
    <name evidence="11" type="primary">dnaX</name>
    <name evidence="14" type="ORF">DKT77_15775</name>
</gene>
<keyword evidence="3 11" id="KW-0548">Nucleotidyltransferase</keyword>
<protein>
    <recommendedName>
        <fullName evidence="11">DNA polymerase III subunit gamma/tau</fullName>
        <ecNumber evidence="11">2.7.7.7</ecNumber>
    </recommendedName>
</protein>
<organism evidence="14 15">
    <name type="scientific">Meridianimarinicoccus roseus</name>
    <dbReference type="NCBI Taxonomy" id="2072018"/>
    <lineage>
        <taxon>Bacteria</taxon>
        <taxon>Pseudomonadati</taxon>
        <taxon>Pseudomonadota</taxon>
        <taxon>Alphaproteobacteria</taxon>
        <taxon>Rhodobacterales</taxon>
        <taxon>Paracoccaceae</taxon>
        <taxon>Meridianimarinicoccus</taxon>
    </lineage>
</organism>
<dbReference type="FunFam" id="1.10.8.60:FF:000013">
    <property type="entry name" value="DNA polymerase III subunit gamma/tau"/>
    <property type="match status" value="1"/>
</dbReference>
<evidence type="ECO:0000256" key="1">
    <source>
        <dbReference type="ARBA" id="ARBA00006360"/>
    </source>
</evidence>
<evidence type="ECO:0000256" key="12">
    <source>
        <dbReference type="SAM" id="MobiDB-lite"/>
    </source>
</evidence>
<dbReference type="NCBIfam" id="NF004046">
    <property type="entry name" value="PRK05563.1"/>
    <property type="match status" value="1"/>
</dbReference>
<dbReference type="OrthoDB" id="9810148at2"/>
<comment type="function">
    <text evidence="11">DNA polymerase III is a complex, multichain enzyme responsible for most of the replicative synthesis in bacteria. This DNA polymerase also exhibits 3' to 5' exonuclease activity.</text>
</comment>
<dbReference type="InterPro" id="IPR012763">
    <property type="entry name" value="DNA_pol_III_sug/sutau_N"/>
</dbReference>
<feature type="compositionally biased region" description="Acidic residues" evidence="12">
    <location>
        <begin position="665"/>
        <end position="689"/>
    </location>
</feature>
<proteinExistence type="inferred from homology"/>
<evidence type="ECO:0000256" key="10">
    <source>
        <dbReference type="ARBA" id="ARBA00049244"/>
    </source>
</evidence>
<comment type="similarity">
    <text evidence="1 11">Belongs to the DnaX/STICHEL family.</text>
</comment>
<name>A0A2V2L8G4_9RHOB</name>
<accession>A0A2V2L8G4</accession>
<dbReference type="AlphaFoldDB" id="A0A2V2L8G4"/>
<feature type="domain" description="AAA+ ATPase" evidence="13">
    <location>
        <begin position="115"/>
        <end position="260"/>
    </location>
</feature>
<evidence type="ECO:0000313" key="14">
    <source>
        <dbReference type="EMBL" id="PWR01592.1"/>
    </source>
</evidence>
<dbReference type="EMBL" id="QGKU01000048">
    <property type="protein sequence ID" value="PWR01592.1"/>
    <property type="molecule type" value="Genomic_DNA"/>
</dbReference>
<feature type="region of interest" description="Disordered" evidence="12">
    <location>
        <begin position="654"/>
        <end position="689"/>
    </location>
</feature>
<evidence type="ECO:0000256" key="9">
    <source>
        <dbReference type="ARBA" id="ARBA00022932"/>
    </source>
</evidence>
<dbReference type="Proteomes" id="UP000245680">
    <property type="component" value="Unassembled WGS sequence"/>
</dbReference>
<dbReference type="CDD" id="cd00009">
    <property type="entry name" value="AAA"/>
    <property type="match status" value="1"/>
</dbReference>
<dbReference type="Gene3D" id="1.20.272.10">
    <property type="match status" value="1"/>
</dbReference>
<evidence type="ECO:0000256" key="6">
    <source>
        <dbReference type="ARBA" id="ARBA00022741"/>
    </source>
</evidence>
<dbReference type="NCBIfam" id="TIGR02397">
    <property type="entry name" value="dnaX_nterm"/>
    <property type="match status" value="1"/>
</dbReference>
<feature type="compositionally biased region" description="Low complexity" evidence="12">
    <location>
        <begin position="477"/>
        <end position="493"/>
    </location>
</feature>
<dbReference type="FunFam" id="3.40.50.300:FF:000014">
    <property type="entry name" value="DNA polymerase III subunit gamma/tau"/>
    <property type="match status" value="1"/>
</dbReference>
<evidence type="ECO:0000256" key="5">
    <source>
        <dbReference type="ARBA" id="ARBA00022723"/>
    </source>
</evidence>
<evidence type="ECO:0000259" key="13">
    <source>
        <dbReference type="SMART" id="SM00382"/>
    </source>
</evidence>
<keyword evidence="4 11" id="KW-0235">DNA replication</keyword>
<dbReference type="Pfam" id="PF12169">
    <property type="entry name" value="DNA_pol3_gamma3"/>
    <property type="match status" value="1"/>
</dbReference>
<keyword evidence="6 11" id="KW-0547">Nucleotide-binding</keyword>
<evidence type="ECO:0000256" key="2">
    <source>
        <dbReference type="ARBA" id="ARBA00022679"/>
    </source>
</evidence>
<dbReference type="InterPro" id="IPR022107">
    <property type="entry name" value="DNA_pol_III_gamma/tau_C"/>
</dbReference>
<comment type="caution">
    <text evidence="14">The sequence shown here is derived from an EMBL/GenBank/DDBJ whole genome shotgun (WGS) entry which is preliminary data.</text>
</comment>
<keyword evidence="15" id="KW-1185">Reference proteome</keyword>
<evidence type="ECO:0000256" key="11">
    <source>
        <dbReference type="RuleBase" id="RU364063"/>
    </source>
</evidence>